<evidence type="ECO:0000256" key="6">
    <source>
        <dbReference type="ARBA" id="ARBA00023136"/>
    </source>
</evidence>
<evidence type="ECO:0000259" key="8">
    <source>
        <dbReference type="PROSITE" id="PS50928"/>
    </source>
</evidence>
<keyword evidence="2 7" id="KW-0813">Transport</keyword>
<feature type="domain" description="ABC transmembrane type-1" evidence="8">
    <location>
        <begin position="71"/>
        <end position="276"/>
    </location>
</feature>
<dbReference type="Gene3D" id="1.10.3720.10">
    <property type="entry name" value="MetI-like"/>
    <property type="match status" value="1"/>
</dbReference>
<evidence type="ECO:0000256" key="2">
    <source>
        <dbReference type="ARBA" id="ARBA00022448"/>
    </source>
</evidence>
<evidence type="ECO:0000256" key="3">
    <source>
        <dbReference type="ARBA" id="ARBA00022475"/>
    </source>
</evidence>
<dbReference type="AlphaFoldDB" id="A0A9D1ZV76"/>
<keyword evidence="6 7" id="KW-0472">Membrane</keyword>
<dbReference type="SUPFAM" id="SSF161098">
    <property type="entry name" value="MetI-like"/>
    <property type="match status" value="1"/>
</dbReference>
<feature type="transmembrane region" description="Helical" evidence="7">
    <location>
        <begin position="7"/>
        <end position="29"/>
    </location>
</feature>
<dbReference type="CDD" id="cd06261">
    <property type="entry name" value="TM_PBP2"/>
    <property type="match status" value="1"/>
</dbReference>
<reference evidence="9" key="2">
    <citation type="submission" date="2021-04" db="EMBL/GenBank/DDBJ databases">
        <authorList>
            <person name="Gilroy R."/>
        </authorList>
    </citation>
    <scope>NUCLEOTIDE SEQUENCE</scope>
    <source>
        <strain evidence="9">1345</strain>
    </source>
</reference>
<evidence type="ECO:0000256" key="4">
    <source>
        <dbReference type="ARBA" id="ARBA00022692"/>
    </source>
</evidence>
<dbReference type="InterPro" id="IPR000515">
    <property type="entry name" value="MetI-like"/>
</dbReference>
<dbReference type="PANTHER" id="PTHR43744">
    <property type="entry name" value="ABC TRANSPORTER PERMEASE PROTEIN MG189-RELATED-RELATED"/>
    <property type="match status" value="1"/>
</dbReference>
<dbReference type="InterPro" id="IPR035906">
    <property type="entry name" value="MetI-like_sf"/>
</dbReference>
<comment type="similarity">
    <text evidence="7">Belongs to the binding-protein-dependent transport system permease family.</text>
</comment>
<sequence>MKKSIKIFDIINIFILSLFGFICVFPFVYEILISFSSKVDFYQSTFIVLPKHFTFENYKFIFIQNTIGNALGISLFVTVVGVCFNMVLTIIGAYALSRTDMFLGRVFFLFVLFTMFFGGGLIPFYIVVRDIGLMQNSFVSVFSVIIPFGISGFNMIILRNFFRAVPDEIVESCLMDGASQIRIMLQFVVPLSKAGIATIALFYAVERWNDWYWPMLFITSPDYQPLSLALRNALSSNTPGDSVTGGVDATITFAEGQNAATIVIAILPIVAVYPFVQKYFVRGVMLGSVKG</sequence>
<dbReference type="Proteomes" id="UP000886750">
    <property type="component" value="Unassembled WGS sequence"/>
</dbReference>
<dbReference type="GO" id="GO:0055085">
    <property type="term" value="P:transmembrane transport"/>
    <property type="evidence" value="ECO:0007669"/>
    <property type="project" value="InterPro"/>
</dbReference>
<dbReference type="PANTHER" id="PTHR43744:SF9">
    <property type="entry name" value="POLYGALACTURONAN_RHAMNOGALACTURONAN TRANSPORT SYSTEM PERMEASE PROTEIN YTCP"/>
    <property type="match status" value="1"/>
</dbReference>
<proteinExistence type="inferred from homology"/>
<feature type="transmembrane region" description="Helical" evidence="7">
    <location>
        <begin position="259"/>
        <end position="276"/>
    </location>
</feature>
<feature type="transmembrane region" description="Helical" evidence="7">
    <location>
        <begin position="138"/>
        <end position="162"/>
    </location>
</feature>
<evidence type="ECO:0000313" key="9">
    <source>
        <dbReference type="EMBL" id="HIY96792.1"/>
    </source>
</evidence>
<evidence type="ECO:0000256" key="7">
    <source>
        <dbReference type="RuleBase" id="RU363032"/>
    </source>
</evidence>
<feature type="transmembrane region" description="Helical" evidence="7">
    <location>
        <begin position="106"/>
        <end position="126"/>
    </location>
</feature>
<keyword evidence="3" id="KW-1003">Cell membrane</keyword>
<dbReference type="PROSITE" id="PS50928">
    <property type="entry name" value="ABC_TM1"/>
    <property type="match status" value="1"/>
</dbReference>
<keyword evidence="5 7" id="KW-1133">Transmembrane helix</keyword>
<feature type="transmembrane region" description="Helical" evidence="7">
    <location>
        <begin position="70"/>
        <end position="94"/>
    </location>
</feature>
<dbReference type="EMBL" id="DXCQ01000028">
    <property type="protein sequence ID" value="HIY96792.1"/>
    <property type="molecule type" value="Genomic_DNA"/>
</dbReference>
<accession>A0A9D1ZV76</accession>
<dbReference type="Pfam" id="PF00528">
    <property type="entry name" value="BPD_transp_1"/>
    <property type="match status" value="1"/>
</dbReference>
<organism evidence="9 10">
    <name type="scientific">Candidatus Borkfalkia excrementigallinarum</name>
    <dbReference type="NCBI Taxonomy" id="2838506"/>
    <lineage>
        <taxon>Bacteria</taxon>
        <taxon>Bacillati</taxon>
        <taxon>Bacillota</taxon>
        <taxon>Clostridia</taxon>
        <taxon>Christensenellales</taxon>
        <taxon>Christensenellaceae</taxon>
        <taxon>Candidatus Borkfalkia</taxon>
    </lineage>
</organism>
<gene>
    <name evidence="9" type="ORF">H9729_03815</name>
</gene>
<keyword evidence="4 7" id="KW-0812">Transmembrane</keyword>
<comment type="caution">
    <text evidence="9">The sequence shown here is derived from an EMBL/GenBank/DDBJ whole genome shotgun (WGS) entry which is preliminary data.</text>
</comment>
<name>A0A9D1ZV76_9FIRM</name>
<feature type="transmembrane region" description="Helical" evidence="7">
    <location>
        <begin position="183"/>
        <end position="205"/>
    </location>
</feature>
<comment type="subcellular location">
    <subcellularLocation>
        <location evidence="1 7">Cell membrane</location>
        <topology evidence="1 7">Multi-pass membrane protein</topology>
    </subcellularLocation>
</comment>
<evidence type="ECO:0000256" key="5">
    <source>
        <dbReference type="ARBA" id="ARBA00022989"/>
    </source>
</evidence>
<protein>
    <submittedName>
        <fullName evidence="9">Carbohydrate ABC transporter permease</fullName>
    </submittedName>
</protein>
<dbReference type="GO" id="GO:0005886">
    <property type="term" value="C:plasma membrane"/>
    <property type="evidence" value="ECO:0007669"/>
    <property type="project" value="UniProtKB-SubCell"/>
</dbReference>
<reference evidence="9" key="1">
    <citation type="journal article" date="2021" name="PeerJ">
        <title>Extensive microbial diversity within the chicken gut microbiome revealed by metagenomics and culture.</title>
        <authorList>
            <person name="Gilroy R."/>
            <person name="Ravi A."/>
            <person name="Getino M."/>
            <person name="Pursley I."/>
            <person name="Horton D.L."/>
            <person name="Alikhan N.F."/>
            <person name="Baker D."/>
            <person name="Gharbi K."/>
            <person name="Hall N."/>
            <person name="Watson M."/>
            <person name="Adriaenssens E.M."/>
            <person name="Foster-Nyarko E."/>
            <person name="Jarju S."/>
            <person name="Secka A."/>
            <person name="Antonio M."/>
            <person name="Oren A."/>
            <person name="Chaudhuri R.R."/>
            <person name="La Ragione R."/>
            <person name="Hildebrand F."/>
            <person name="Pallen M.J."/>
        </authorList>
    </citation>
    <scope>NUCLEOTIDE SEQUENCE</scope>
    <source>
        <strain evidence="9">1345</strain>
    </source>
</reference>
<evidence type="ECO:0000313" key="10">
    <source>
        <dbReference type="Proteomes" id="UP000886750"/>
    </source>
</evidence>
<evidence type="ECO:0000256" key="1">
    <source>
        <dbReference type="ARBA" id="ARBA00004651"/>
    </source>
</evidence>